<proteinExistence type="inferred from homology"/>
<keyword evidence="2 7" id="KW-0813">Transport</keyword>
<organism evidence="9 10">
    <name type="scientific">Hydrogenispora ethanolica</name>
    <dbReference type="NCBI Taxonomy" id="1082276"/>
    <lineage>
        <taxon>Bacteria</taxon>
        <taxon>Bacillati</taxon>
        <taxon>Bacillota</taxon>
        <taxon>Hydrogenispora</taxon>
    </lineage>
</organism>
<feature type="domain" description="ABC transmembrane type-1" evidence="8">
    <location>
        <begin position="79"/>
        <end position="293"/>
    </location>
</feature>
<dbReference type="Proteomes" id="UP000295008">
    <property type="component" value="Unassembled WGS sequence"/>
</dbReference>
<evidence type="ECO:0000313" key="9">
    <source>
        <dbReference type="EMBL" id="TCL62547.1"/>
    </source>
</evidence>
<comment type="caution">
    <text evidence="9">The sequence shown here is derived from an EMBL/GenBank/DDBJ whole genome shotgun (WGS) entry which is preliminary data.</text>
</comment>
<dbReference type="RefSeq" id="WP_132015613.1">
    <property type="nucleotide sequence ID" value="NZ_SLUN01000024.1"/>
</dbReference>
<evidence type="ECO:0000256" key="3">
    <source>
        <dbReference type="ARBA" id="ARBA00022475"/>
    </source>
</evidence>
<feature type="transmembrane region" description="Helical" evidence="7">
    <location>
        <begin position="116"/>
        <end position="138"/>
    </location>
</feature>
<evidence type="ECO:0000256" key="4">
    <source>
        <dbReference type="ARBA" id="ARBA00022692"/>
    </source>
</evidence>
<dbReference type="Pfam" id="PF00528">
    <property type="entry name" value="BPD_transp_1"/>
    <property type="match status" value="1"/>
</dbReference>
<name>A0A4V2QD32_HYDET</name>
<evidence type="ECO:0000256" key="1">
    <source>
        <dbReference type="ARBA" id="ARBA00004651"/>
    </source>
</evidence>
<dbReference type="PROSITE" id="PS50928">
    <property type="entry name" value="ABC_TM1"/>
    <property type="match status" value="1"/>
</dbReference>
<sequence>MSKDHSWTNRAFFKNQMVPYLLLLPAFLFITVFMFYPVVNTFLLSLRNYVLTQKAGWGFAGLDNYQKLLLQDPLFWTSLWNSIIWTVSNVFLQSVLGLYLALLLNRQFKGRGVFRALAFSPWAVAGILVAMMWSFMYSENFGVLNDLLLKSGLIDTRISWFSSMGKAMGAMVFATTWRGIPFFAVSILASLQTIPGEVYESCDVDGASAWHKFIHVTLPMLKDTLILTTLLRTVWTLNIVDIIYSMTKGGPNFSTLTLPVYVIMTFVNSLDLGYASTISVVMALLLLVFSVLYLALSKFGKEDLY</sequence>
<evidence type="ECO:0000256" key="7">
    <source>
        <dbReference type="RuleBase" id="RU363032"/>
    </source>
</evidence>
<dbReference type="GO" id="GO:0055085">
    <property type="term" value="P:transmembrane transport"/>
    <property type="evidence" value="ECO:0007669"/>
    <property type="project" value="InterPro"/>
</dbReference>
<keyword evidence="4 7" id="KW-0812">Transmembrane</keyword>
<dbReference type="GO" id="GO:0005886">
    <property type="term" value="C:plasma membrane"/>
    <property type="evidence" value="ECO:0007669"/>
    <property type="project" value="UniProtKB-SubCell"/>
</dbReference>
<evidence type="ECO:0000256" key="5">
    <source>
        <dbReference type="ARBA" id="ARBA00022989"/>
    </source>
</evidence>
<dbReference type="Gene3D" id="1.10.3720.10">
    <property type="entry name" value="MetI-like"/>
    <property type="match status" value="1"/>
</dbReference>
<keyword evidence="9" id="KW-0762">Sugar transport</keyword>
<dbReference type="PANTHER" id="PTHR43005:SF2">
    <property type="entry name" value="INTEGRAL MEMBRANE SUGAR TRANSPORT PROTEIN"/>
    <property type="match status" value="1"/>
</dbReference>
<keyword evidence="10" id="KW-1185">Reference proteome</keyword>
<dbReference type="InterPro" id="IPR035906">
    <property type="entry name" value="MetI-like_sf"/>
</dbReference>
<keyword evidence="6 7" id="KW-0472">Membrane</keyword>
<evidence type="ECO:0000256" key="2">
    <source>
        <dbReference type="ARBA" id="ARBA00022448"/>
    </source>
</evidence>
<protein>
    <submittedName>
        <fullName evidence="9">Multiple sugar transport system permease protein</fullName>
    </submittedName>
</protein>
<comment type="subcellular location">
    <subcellularLocation>
        <location evidence="1 7">Cell membrane</location>
        <topology evidence="1 7">Multi-pass membrane protein</topology>
    </subcellularLocation>
</comment>
<keyword evidence="3" id="KW-1003">Cell membrane</keyword>
<dbReference type="CDD" id="cd06261">
    <property type="entry name" value="TM_PBP2"/>
    <property type="match status" value="1"/>
</dbReference>
<evidence type="ECO:0000256" key="6">
    <source>
        <dbReference type="ARBA" id="ARBA00023136"/>
    </source>
</evidence>
<dbReference type="InterPro" id="IPR000515">
    <property type="entry name" value="MetI-like"/>
</dbReference>
<evidence type="ECO:0000259" key="8">
    <source>
        <dbReference type="PROSITE" id="PS50928"/>
    </source>
</evidence>
<evidence type="ECO:0000313" key="10">
    <source>
        <dbReference type="Proteomes" id="UP000295008"/>
    </source>
</evidence>
<feature type="transmembrane region" description="Helical" evidence="7">
    <location>
        <begin position="274"/>
        <end position="296"/>
    </location>
</feature>
<dbReference type="AlphaFoldDB" id="A0A4V2QD32"/>
<keyword evidence="5 7" id="KW-1133">Transmembrane helix</keyword>
<feature type="transmembrane region" description="Helical" evidence="7">
    <location>
        <begin position="83"/>
        <end position="104"/>
    </location>
</feature>
<dbReference type="SUPFAM" id="SSF161098">
    <property type="entry name" value="MetI-like"/>
    <property type="match status" value="1"/>
</dbReference>
<reference evidence="9 10" key="1">
    <citation type="submission" date="2019-03" db="EMBL/GenBank/DDBJ databases">
        <title>Genomic Encyclopedia of Type Strains, Phase IV (KMG-IV): sequencing the most valuable type-strain genomes for metagenomic binning, comparative biology and taxonomic classification.</title>
        <authorList>
            <person name="Goeker M."/>
        </authorList>
    </citation>
    <scope>NUCLEOTIDE SEQUENCE [LARGE SCALE GENOMIC DNA]</scope>
    <source>
        <strain evidence="9 10">LX-B</strain>
    </source>
</reference>
<dbReference type="PANTHER" id="PTHR43005">
    <property type="entry name" value="BLR7065 PROTEIN"/>
    <property type="match status" value="1"/>
</dbReference>
<comment type="similarity">
    <text evidence="7">Belongs to the binding-protein-dependent transport system permease family.</text>
</comment>
<feature type="transmembrane region" description="Helical" evidence="7">
    <location>
        <begin position="20"/>
        <end position="39"/>
    </location>
</feature>
<dbReference type="EMBL" id="SLUN01000024">
    <property type="protein sequence ID" value="TCL62547.1"/>
    <property type="molecule type" value="Genomic_DNA"/>
</dbReference>
<dbReference type="OrthoDB" id="9774308at2"/>
<accession>A0A4V2QD32</accession>
<gene>
    <name evidence="9" type="ORF">EDC14_102413</name>
</gene>